<dbReference type="InterPro" id="IPR001296">
    <property type="entry name" value="Glyco_trans_1"/>
</dbReference>
<dbReference type="OrthoDB" id="798298at2"/>
<evidence type="ECO:0000313" key="4">
    <source>
        <dbReference type="EMBL" id="AVR45279.1"/>
    </source>
</evidence>
<dbReference type="Pfam" id="PF13439">
    <property type="entry name" value="Glyco_transf_4"/>
    <property type="match status" value="1"/>
</dbReference>
<dbReference type="Proteomes" id="UP000241507">
    <property type="component" value="Chromosome"/>
</dbReference>
<dbReference type="EMBL" id="CP028136">
    <property type="protein sequence ID" value="AVR45279.1"/>
    <property type="molecule type" value="Genomic_DNA"/>
</dbReference>
<dbReference type="GO" id="GO:0016757">
    <property type="term" value="F:glycosyltransferase activity"/>
    <property type="evidence" value="ECO:0007669"/>
    <property type="project" value="InterPro"/>
</dbReference>
<accession>A0A2R3Z4T7</accession>
<keyword evidence="5" id="KW-1185">Reference proteome</keyword>
<dbReference type="CDD" id="cd03809">
    <property type="entry name" value="GT4_MtfB-like"/>
    <property type="match status" value="1"/>
</dbReference>
<dbReference type="PANTHER" id="PTHR46401:SF2">
    <property type="entry name" value="GLYCOSYLTRANSFERASE WBBK-RELATED"/>
    <property type="match status" value="1"/>
</dbReference>
<evidence type="ECO:0000259" key="3">
    <source>
        <dbReference type="Pfam" id="PF13439"/>
    </source>
</evidence>
<protein>
    <submittedName>
        <fullName evidence="4">Mannosyl transferase</fullName>
    </submittedName>
</protein>
<keyword evidence="1 4" id="KW-0808">Transferase</keyword>
<evidence type="ECO:0000313" key="5">
    <source>
        <dbReference type="Proteomes" id="UP000241507"/>
    </source>
</evidence>
<sequence>MRIIFFSHPEFLKSTSMPRFAAMIAKGMEERGHEVKLLTVESFFFRNSAPQEIKKWLGYLDQYLVFPITFQKLKRKYPQDTLFVFADQALGPWVPLVRKHPHVVHCHDFIAQKSALGEISWNKTSFSGKFYQAFIRKGYRKASNFISISEKTRSDLHRFLKEKIGISEVVYNGLNQKFSPDDSGKALRFVEAKTGLTLPGGYVLHVGGNQFYKNRSGVLKIFNHYKELNDSPVKLLMVGAAPTEKLQKIKANSVFSKDIHFIIKPSDEFIRKVYQAASVLLYPSLYEGFGWPIAEAMASGCPVITTREAPMNEVGGNAAFYISSPPEDIVENNIWLQESANILSTVIQLSNEERKEVVEAGIANAARFDTKEALDQIEVIYKKILKTYGNESS</sequence>
<feature type="domain" description="Glycosyl transferase family 1" evidence="2">
    <location>
        <begin position="201"/>
        <end position="331"/>
    </location>
</feature>
<proteinExistence type="predicted"/>
<dbReference type="PANTHER" id="PTHR46401">
    <property type="entry name" value="GLYCOSYLTRANSFERASE WBBK-RELATED"/>
    <property type="match status" value="1"/>
</dbReference>
<evidence type="ECO:0000256" key="1">
    <source>
        <dbReference type="ARBA" id="ARBA00022679"/>
    </source>
</evidence>
<feature type="domain" description="Glycosyltransferase subfamily 4-like N-terminal" evidence="3">
    <location>
        <begin position="19"/>
        <end position="175"/>
    </location>
</feature>
<dbReference type="AlphaFoldDB" id="A0A2R3Z4T7"/>
<organism evidence="4 5">
    <name type="scientific">Christiangramia fulva</name>
    <dbReference type="NCBI Taxonomy" id="2126553"/>
    <lineage>
        <taxon>Bacteria</taxon>
        <taxon>Pseudomonadati</taxon>
        <taxon>Bacteroidota</taxon>
        <taxon>Flavobacteriia</taxon>
        <taxon>Flavobacteriales</taxon>
        <taxon>Flavobacteriaceae</taxon>
        <taxon>Christiangramia</taxon>
    </lineage>
</organism>
<gene>
    <name evidence="4" type="ORF">C7S20_08375</name>
</gene>
<name>A0A2R3Z4T7_9FLAO</name>
<dbReference type="SUPFAM" id="SSF53756">
    <property type="entry name" value="UDP-Glycosyltransferase/glycogen phosphorylase"/>
    <property type="match status" value="1"/>
</dbReference>
<dbReference type="Pfam" id="PF00534">
    <property type="entry name" value="Glycos_transf_1"/>
    <property type="match status" value="1"/>
</dbReference>
<dbReference type="InterPro" id="IPR028098">
    <property type="entry name" value="Glyco_trans_4-like_N"/>
</dbReference>
<reference evidence="5" key="1">
    <citation type="submission" date="2018-03" db="EMBL/GenBank/DDBJ databases">
        <title>Gramella fulva sp. nov., isolated from a dry surface of tidal flat.</title>
        <authorList>
            <person name="Hwang S.H."/>
            <person name="Hwang W.M."/>
            <person name="Kang K."/>
            <person name="Ahn T.-Y."/>
        </authorList>
    </citation>
    <scope>NUCLEOTIDE SEQUENCE [LARGE SCALE GENOMIC DNA]</scope>
    <source>
        <strain evidence="5">SH35</strain>
    </source>
</reference>
<dbReference type="Gene3D" id="3.40.50.2000">
    <property type="entry name" value="Glycogen Phosphorylase B"/>
    <property type="match status" value="2"/>
</dbReference>
<evidence type="ECO:0000259" key="2">
    <source>
        <dbReference type="Pfam" id="PF00534"/>
    </source>
</evidence>
<dbReference type="GO" id="GO:0009103">
    <property type="term" value="P:lipopolysaccharide biosynthetic process"/>
    <property type="evidence" value="ECO:0007669"/>
    <property type="project" value="TreeGrafter"/>
</dbReference>
<dbReference type="KEGG" id="grs:C7S20_08375"/>